<evidence type="ECO:0000313" key="3">
    <source>
        <dbReference type="Proteomes" id="UP001054889"/>
    </source>
</evidence>
<comment type="caution">
    <text evidence="2">The sequence shown here is derived from an EMBL/GenBank/DDBJ whole genome shotgun (WGS) entry which is preliminary data.</text>
</comment>
<organism evidence="2 3">
    <name type="scientific">Eleusine coracana subsp. coracana</name>
    <dbReference type="NCBI Taxonomy" id="191504"/>
    <lineage>
        <taxon>Eukaryota</taxon>
        <taxon>Viridiplantae</taxon>
        <taxon>Streptophyta</taxon>
        <taxon>Embryophyta</taxon>
        <taxon>Tracheophyta</taxon>
        <taxon>Spermatophyta</taxon>
        <taxon>Magnoliopsida</taxon>
        <taxon>Liliopsida</taxon>
        <taxon>Poales</taxon>
        <taxon>Poaceae</taxon>
        <taxon>PACMAD clade</taxon>
        <taxon>Chloridoideae</taxon>
        <taxon>Cynodonteae</taxon>
        <taxon>Eleusininae</taxon>
        <taxon>Eleusine</taxon>
    </lineage>
</organism>
<feature type="transmembrane region" description="Helical" evidence="1">
    <location>
        <begin position="102"/>
        <end position="119"/>
    </location>
</feature>
<reference evidence="2" key="2">
    <citation type="submission" date="2021-12" db="EMBL/GenBank/DDBJ databases">
        <title>Resequencing data analysis of finger millet.</title>
        <authorList>
            <person name="Hatakeyama M."/>
            <person name="Aluri S."/>
            <person name="Balachadran M.T."/>
            <person name="Sivarajan S.R."/>
            <person name="Poveda L."/>
            <person name="Shimizu-Inatsugi R."/>
            <person name="Schlapbach R."/>
            <person name="Sreeman S.M."/>
            <person name="Shimizu K.K."/>
        </authorList>
    </citation>
    <scope>NUCLEOTIDE SEQUENCE</scope>
</reference>
<keyword evidence="1" id="KW-1133">Transmembrane helix</keyword>
<evidence type="ECO:0000313" key="2">
    <source>
        <dbReference type="EMBL" id="GJM87423.1"/>
    </source>
</evidence>
<sequence>MRAPLLRRWMRSGHPAAHHCPVCKAAVSSEDRLVKLYLLYGRRHHQPPPPPPPPPRCCCKYKYRALQYSNAGLLIAIALLPLQQPRPVIFCNGRQHKKVEHSLHQLWLFLAVAALLCFLF</sequence>
<dbReference type="Proteomes" id="UP001054889">
    <property type="component" value="Unassembled WGS sequence"/>
</dbReference>
<protein>
    <submittedName>
        <fullName evidence="2">Uncharacterized protein</fullName>
    </submittedName>
</protein>
<gene>
    <name evidence="2" type="primary">ga03374</name>
    <name evidence="2" type="ORF">PR202_ga03374</name>
</gene>
<keyword evidence="1" id="KW-0472">Membrane</keyword>
<name>A0AAV5BPA3_ELECO</name>
<dbReference type="EMBL" id="BQKI01000001">
    <property type="protein sequence ID" value="GJM87423.1"/>
    <property type="molecule type" value="Genomic_DNA"/>
</dbReference>
<accession>A0AAV5BPA3</accession>
<proteinExistence type="predicted"/>
<dbReference type="AlphaFoldDB" id="A0AAV5BPA3"/>
<reference evidence="2" key="1">
    <citation type="journal article" date="2018" name="DNA Res.">
        <title>Multiple hybrid de novo genome assembly of finger millet, an orphan allotetraploid crop.</title>
        <authorList>
            <person name="Hatakeyama M."/>
            <person name="Aluri S."/>
            <person name="Balachadran M.T."/>
            <person name="Sivarajan S.R."/>
            <person name="Patrignani A."/>
            <person name="Gruter S."/>
            <person name="Poveda L."/>
            <person name="Shimizu-Inatsugi R."/>
            <person name="Baeten J."/>
            <person name="Francoijs K.J."/>
            <person name="Nataraja K.N."/>
            <person name="Reddy Y.A.N."/>
            <person name="Phadnis S."/>
            <person name="Ravikumar R.L."/>
            <person name="Schlapbach R."/>
            <person name="Sreeman S.M."/>
            <person name="Shimizu K.K."/>
        </authorList>
    </citation>
    <scope>NUCLEOTIDE SEQUENCE</scope>
</reference>
<keyword evidence="1" id="KW-0812">Transmembrane</keyword>
<feature type="transmembrane region" description="Helical" evidence="1">
    <location>
        <begin position="65"/>
        <end position="82"/>
    </location>
</feature>
<keyword evidence="3" id="KW-1185">Reference proteome</keyword>
<evidence type="ECO:0000256" key="1">
    <source>
        <dbReference type="SAM" id="Phobius"/>
    </source>
</evidence>